<feature type="domain" description="HTH araC/xylS-type" evidence="4">
    <location>
        <begin position="175"/>
        <end position="274"/>
    </location>
</feature>
<keyword evidence="2" id="KW-0238">DNA-binding</keyword>
<gene>
    <name evidence="5" type="ORF">EJK17_09470</name>
</gene>
<dbReference type="AlphaFoldDB" id="A0A437ST70"/>
<dbReference type="Proteomes" id="UP000288291">
    <property type="component" value="Unassembled WGS sequence"/>
</dbReference>
<dbReference type="InterPro" id="IPR009057">
    <property type="entry name" value="Homeodomain-like_sf"/>
</dbReference>
<evidence type="ECO:0000313" key="5">
    <source>
        <dbReference type="EMBL" id="RVU70095.1"/>
    </source>
</evidence>
<accession>A0A437ST70</accession>
<dbReference type="EMBL" id="RXIA01000031">
    <property type="protein sequence ID" value="RVU70095.1"/>
    <property type="molecule type" value="Genomic_DNA"/>
</dbReference>
<evidence type="ECO:0000256" key="3">
    <source>
        <dbReference type="ARBA" id="ARBA00023163"/>
    </source>
</evidence>
<dbReference type="SMART" id="SM00342">
    <property type="entry name" value="HTH_ARAC"/>
    <property type="match status" value="1"/>
</dbReference>
<keyword evidence="1" id="KW-0805">Transcription regulation</keyword>
<proteinExistence type="predicted"/>
<dbReference type="PANTHER" id="PTHR43280">
    <property type="entry name" value="ARAC-FAMILY TRANSCRIPTIONAL REGULATOR"/>
    <property type="match status" value="1"/>
</dbReference>
<dbReference type="GO" id="GO:0003700">
    <property type="term" value="F:DNA-binding transcription factor activity"/>
    <property type="evidence" value="ECO:0007669"/>
    <property type="project" value="InterPro"/>
</dbReference>
<dbReference type="InterPro" id="IPR003313">
    <property type="entry name" value="AraC-bd"/>
</dbReference>
<dbReference type="InterPro" id="IPR018060">
    <property type="entry name" value="HTH_AraC"/>
</dbReference>
<dbReference type="Gene3D" id="1.10.10.60">
    <property type="entry name" value="Homeodomain-like"/>
    <property type="match status" value="2"/>
</dbReference>
<dbReference type="GO" id="GO:0043565">
    <property type="term" value="F:sequence-specific DNA binding"/>
    <property type="evidence" value="ECO:0007669"/>
    <property type="project" value="InterPro"/>
</dbReference>
<dbReference type="PROSITE" id="PS01124">
    <property type="entry name" value="HTH_ARAC_FAMILY_2"/>
    <property type="match status" value="1"/>
</dbReference>
<dbReference type="Gene3D" id="2.60.120.280">
    <property type="entry name" value="Regulatory protein AraC"/>
    <property type="match status" value="1"/>
</dbReference>
<dbReference type="PROSITE" id="PS00041">
    <property type="entry name" value="HTH_ARAC_FAMILY_1"/>
    <property type="match status" value="1"/>
</dbReference>
<keyword evidence="3" id="KW-0804">Transcription</keyword>
<evidence type="ECO:0000313" key="6">
    <source>
        <dbReference type="Proteomes" id="UP000288291"/>
    </source>
</evidence>
<organism evidence="5 6">
    <name type="scientific">Lactobacillus xujianguonis</name>
    <dbReference type="NCBI Taxonomy" id="2495899"/>
    <lineage>
        <taxon>Bacteria</taxon>
        <taxon>Bacillati</taxon>
        <taxon>Bacillota</taxon>
        <taxon>Bacilli</taxon>
        <taxon>Lactobacillales</taxon>
        <taxon>Lactobacillaceae</taxon>
        <taxon>Lactobacillus</taxon>
    </lineage>
</organism>
<dbReference type="Pfam" id="PF02311">
    <property type="entry name" value="AraC_binding"/>
    <property type="match status" value="1"/>
</dbReference>
<dbReference type="CDD" id="cd06986">
    <property type="entry name" value="cupin_MmsR-like_N"/>
    <property type="match status" value="1"/>
</dbReference>
<dbReference type="PANTHER" id="PTHR43280:SF30">
    <property type="entry name" value="MMSAB OPERON REGULATORY PROTEIN"/>
    <property type="match status" value="1"/>
</dbReference>
<evidence type="ECO:0000259" key="4">
    <source>
        <dbReference type="PROSITE" id="PS01124"/>
    </source>
</evidence>
<dbReference type="Pfam" id="PF12833">
    <property type="entry name" value="HTH_18"/>
    <property type="match status" value="1"/>
</dbReference>
<dbReference type="RefSeq" id="WP_103661716.1">
    <property type="nucleotide sequence ID" value="NZ_ML136899.1"/>
</dbReference>
<evidence type="ECO:0000256" key="2">
    <source>
        <dbReference type="ARBA" id="ARBA00023125"/>
    </source>
</evidence>
<dbReference type="PRINTS" id="PR00032">
    <property type="entry name" value="HTHARAC"/>
</dbReference>
<sequence>MKGEYRTLNNQSVESNVLFFGQESCLPNYFFKGNNVRDNYVIHYIQKGKGTFSLANHHAVTLSAGDFFVLPKGVPCFYQADGQDPWTYFWIGFSGVKIQSMLAGSKISNKYYLRHVTDSQTFASFKQLFKAAHLPSSLANDALIESLIYQFFYQLITEYPNPNVHKHKSYDEQLRLAISYLEQNFASNECSITMLCHQLEVSRSYLYTIFKKNMNLSPQKFLAQLRMEKAKEFLHSTTYTVQQISTNVGYSDEFTFSKAFKRYTGFSPVHYRQKQK</sequence>
<comment type="caution">
    <text evidence="5">The sequence shown here is derived from an EMBL/GenBank/DDBJ whole genome shotgun (WGS) entry which is preliminary data.</text>
</comment>
<name>A0A437ST70_9LACO</name>
<protein>
    <submittedName>
        <fullName evidence="5">AraC family transcriptional regulator</fullName>
    </submittedName>
</protein>
<evidence type="ECO:0000256" key="1">
    <source>
        <dbReference type="ARBA" id="ARBA00023015"/>
    </source>
</evidence>
<dbReference type="InterPro" id="IPR020449">
    <property type="entry name" value="Tscrpt_reg_AraC-type_HTH"/>
</dbReference>
<dbReference type="InterPro" id="IPR018062">
    <property type="entry name" value="HTH_AraC-typ_CS"/>
</dbReference>
<dbReference type="SUPFAM" id="SSF46689">
    <property type="entry name" value="Homeodomain-like"/>
    <property type="match status" value="2"/>
</dbReference>
<reference evidence="5 6" key="1">
    <citation type="submission" date="2018-12" db="EMBL/GenBank/DDBJ databases">
        <authorList>
            <person name="Meng J."/>
        </authorList>
    </citation>
    <scope>NUCLEOTIDE SEQUENCE [LARGE SCALE GENOMIC DNA]</scope>
    <source>
        <strain evidence="5 6">HT111-2</strain>
    </source>
</reference>
<dbReference type="SUPFAM" id="SSF51215">
    <property type="entry name" value="Regulatory protein AraC"/>
    <property type="match status" value="1"/>
</dbReference>
<keyword evidence="6" id="KW-1185">Reference proteome</keyword>
<dbReference type="InterPro" id="IPR037923">
    <property type="entry name" value="HTH-like"/>
</dbReference>